<accession>A0ABP0X8L2</accession>
<reference evidence="1" key="1">
    <citation type="submission" date="2024-02" db="EMBL/GenBank/DDBJ databases">
        <authorList>
            <consortium name="ELIXIR-Norway"/>
            <consortium name="Elixir Norway"/>
        </authorList>
    </citation>
    <scope>NUCLEOTIDE SEQUENCE</scope>
</reference>
<proteinExistence type="predicted"/>
<organism evidence="1 2">
    <name type="scientific">Sphagnum jensenii</name>
    <dbReference type="NCBI Taxonomy" id="128206"/>
    <lineage>
        <taxon>Eukaryota</taxon>
        <taxon>Viridiplantae</taxon>
        <taxon>Streptophyta</taxon>
        <taxon>Embryophyta</taxon>
        <taxon>Bryophyta</taxon>
        <taxon>Sphagnophytina</taxon>
        <taxon>Sphagnopsida</taxon>
        <taxon>Sphagnales</taxon>
        <taxon>Sphagnaceae</taxon>
        <taxon>Sphagnum</taxon>
    </lineage>
</organism>
<keyword evidence="2" id="KW-1185">Reference proteome</keyword>
<dbReference type="EMBL" id="OZ020101">
    <property type="protein sequence ID" value="CAK9275448.1"/>
    <property type="molecule type" value="Genomic_DNA"/>
</dbReference>
<evidence type="ECO:0000313" key="2">
    <source>
        <dbReference type="Proteomes" id="UP001497444"/>
    </source>
</evidence>
<name>A0ABP0X8L2_9BRYO</name>
<dbReference type="Proteomes" id="UP001497444">
    <property type="component" value="Chromosome 6"/>
</dbReference>
<protein>
    <submittedName>
        <fullName evidence="1">Uncharacterized protein</fullName>
    </submittedName>
</protein>
<sequence length="237" mass="26830">MGAPKLRLEKPNNLCNNPKLQVCALPQLLECVGLRSVIFILHHETVHSSYRLFLYVLPTVERSSLLQNPLRNNKLLSSFSRIGLYGRSAKMETLPICERIGAFGVMDFRLAARIIELVLLGYDGVMVCSVDKRQQTLGRGRRVQFSYGSCAVYCTRCSFCTALLFHKMTHRTSSRVLQSGNHQLVYTFSEFWTCCLRVIRLSTVGGFVVCKQGQSLLLPDEINDACFVDTKNHKDVF</sequence>
<gene>
    <name evidence="1" type="ORF">CSSPJE1EN1_LOCUS20926</name>
</gene>
<evidence type="ECO:0000313" key="1">
    <source>
        <dbReference type="EMBL" id="CAK9275448.1"/>
    </source>
</evidence>